<feature type="region of interest" description="Disordered" evidence="2">
    <location>
        <begin position="32"/>
        <end position="58"/>
    </location>
</feature>
<dbReference type="PANTHER" id="PTHR38038">
    <property type="entry name" value="PENICILLIN-BINDING PROTEIN ACTIVATOR LPOA"/>
    <property type="match status" value="1"/>
</dbReference>
<dbReference type="GO" id="GO:0009252">
    <property type="term" value="P:peptidoglycan biosynthetic process"/>
    <property type="evidence" value="ECO:0007669"/>
    <property type="project" value="TreeGrafter"/>
</dbReference>
<evidence type="ECO:0000256" key="1">
    <source>
        <dbReference type="ARBA" id="ARBA00023136"/>
    </source>
</evidence>
<proteinExistence type="predicted"/>
<keyword evidence="1" id="KW-0472">Membrane</keyword>
<gene>
    <name evidence="3" type="ORF">SAMN04488120_10391</name>
</gene>
<dbReference type="GO" id="GO:0031241">
    <property type="term" value="C:periplasmic side of cell outer membrane"/>
    <property type="evidence" value="ECO:0007669"/>
    <property type="project" value="TreeGrafter"/>
</dbReference>
<dbReference type="Pfam" id="PF04348">
    <property type="entry name" value="LppC"/>
    <property type="match status" value="1"/>
</dbReference>
<dbReference type="PROSITE" id="PS51257">
    <property type="entry name" value="PROKAR_LIPOPROTEIN"/>
    <property type="match status" value="1"/>
</dbReference>
<evidence type="ECO:0000313" key="3">
    <source>
        <dbReference type="EMBL" id="SFF38183.1"/>
    </source>
</evidence>
<accession>A0A1I2I922</accession>
<organism evidence="3 4">
    <name type="scientific">Fontimonas thermophila</name>
    <dbReference type="NCBI Taxonomy" id="1076937"/>
    <lineage>
        <taxon>Bacteria</taxon>
        <taxon>Pseudomonadati</taxon>
        <taxon>Pseudomonadota</taxon>
        <taxon>Gammaproteobacteria</taxon>
        <taxon>Nevskiales</taxon>
        <taxon>Nevskiaceae</taxon>
        <taxon>Fontimonas</taxon>
    </lineage>
</organism>
<reference evidence="3 4" key="1">
    <citation type="submission" date="2016-10" db="EMBL/GenBank/DDBJ databases">
        <authorList>
            <person name="de Groot N.N."/>
        </authorList>
    </citation>
    <scope>NUCLEOTIDE SEQUENCE [LARGE SCALE GENOMIC DNA]</scope>
    <source>
        <strain evidence="3 4">DSM 23609</strain>
    </source>
</reference>
<evidence type="ECO:0000313" key="4">
    <source>
        <dbReference type="Proteomes" id="UP000199771"/>
    </source>
</evidence>
<dbReference type="Gene3D" id="3.40.50.2300">
    <property type="match status" value="2"/>
</dbReference>
<evidence type="ECO:0000256" key="2">
    <source>
        <dbReference type="SAM" id="MobiDB-lite"/>
    </source>
</evidence>
<dbReference type="InterPro" id="IPR007443">
    <property type="entry name" value="LpoA"/>
</dbReference>
<dbReference type="EMBL" id="FOOC01000003">
    <property type="protein sequence ID" value="SFF38183.1"/>
    <property type="molecule type" value="Genomic_DNA"/>
</dbReference>
<dbReference type="GO" id="GO:0030234">
    <property type="term" value="F:enzyme regulator activity"/>
    <property type="evidence" value="ECO:0007669"/>
    <property type="project" value="TreeGrafter"/>
</dbReference>
<dbReference type="SUPFAM" id="SSF53822">
    <property type="entry name" value="Periplasmic binding protein-like I"/>
    <property type="match status" value="1"/>
</dbReference>
<sequence length="422" mass="45613">MVLERMQTQTLAVVLAVVIGASLFGCASHLPAPQTASEPAPDTSPPLEQRTSTEPEPMPAEVQAWLHEPPPAMHTGHLALLLPLSGPYASTAEAVRDGFLSRHFDSGHDGEIRIYDVGDSPQTLLSAYQHALDLGAGFIVGPLKKESVAQLAMLQPPVPVLGLNYLDPGAVVPFNFYQLGLAPEDEARAAADDALRKNLRRAVVLVPEGDWGTRVLAAFEDQLQQGGGHIIDVARYRQGVSDQSESIARLMGMTESEERHRALTSVLGTRTVFEARRRGDIDVVFLGARSQDARVLLPQFRFYRAGGLPHYATALAYDGKPDPELTGLRFCDIPFMLDAQGVWAQERALAARLPAAAAYPRLYALGRDAYDLAVALQRGFLRVGDGYTGAIGRLEWIGSSVLARRLDCAELRASGLVPTALP</sequence>
<keyword evidence="3" id="KW-0449">Lipoprotein</keyword>
<keyword evidence="4" id="KW-1185">Reference proteome</keyword>
<dbReference type="CDD" id="cd06339">
    <property type="entry name" value="PBP1_YraM_LppC_lipoprotein-like"/>
    <property type="match status" value="1"/>
</dbReference>
<dbReference type="PANTHER" id="PTHR38038:SF1">
    <property type="entry name" value="PENICILLIN-BINDING PROTEIN ACTIVATOR LPOA"/>
    <property type="match status" value="1"/>
</dbReference>
<dbReference type="STRING" id="1076937.SAMN04488120_10391"/>
<dbReference type="InterPro" id="IPR028082">
    <property type="entry name" value="Peripla_BP_I"/>
</dbReference>
<name>A0A1I2I922_9GAMM</name>
<dbReference type="AlphaFoldDB" id="A0A1I2I922"/>
<dbReference type="Proteomes" id="UP000199771">
    <property type="component" value="Unassembled WGS sequence"/>
</dbReference>
<protein>
    <submittedName>
        <fullName evidence="3">LppC putative lipoprotein</fullName>
    </submittedName>
</protein>